<gene>
    <name evidence="1" type="ORF">ACFSNB_10305</name>
</gene>
<comment type="caution">
    <text evidence="1">The sequence shown here is derived from an EMBL/GenBank/DDBJ whole genome shotgun (WGS) entry which is preliminary data.</text>
</comment>
<proteinExistence type="predicted"/>
<evidence type="ECO:0000313" key="1">
    <source>
        <dbReference type="EMBL" id="MFD2234200.1"/>
    </source>
</evidence>
<dbReference type="CDD" id="cd00586">
    <property type="entry name" value="4HBT"/>
    <property type="match status" value="1"/>
</dbReference>
<protein>
    <submittedName>
        <fullName evidence="1">Thioesterase family protein</fullName>
    </submittedName>
</protein>
<accession>A0ABW5CAA8</accession>
<sequence length="181" mass="20473">MSLWFRMARVLATTGRRPKLGLLDESELNFRVWPSDLDFNLHMNNARYLAVMDLGRLDLVVRGGLWRAVLRRRWQAVLAGSVVRFRRQLRPFQPFTLKTRLVGWDERWLYLDHRIEGPDGLACHALMRAAFVGPTGVVAPAEVVAEAGWNGTPPPPPAWAGAWRELDRSLEPAAPRAEVAA</sequence>
<keyword evidence="2" id="KW-1185">Reference proteome</keyword>
<dbReference type="Gene3D" id="3.10.129.10">
    <property type="entry name" value="Hotdog Thioesterase"/>
    <property type="match status" value="1"/>
</dbReference>
<dbReference type="SUPFAM" id="SSF54637">
    <property type="entry name" value="Thioesterase/thiol ester dehydrase-isomerase"/>
    <property type="match status" value="1"/>
</dbReference>
<dbReference type="PANTHER" id="PTHR12475:SF4">
    <property type="entry name" value="PROTEIN THEM6"/>
    <property type="match status" value="1"/>
</dbReference>
<dbReference type="Proteomes" id="UP001597296">
    <property type="component" value="Unassembled WGS sequence"/>
</dbReference>
<dbReference type="RefSeq" id="WP_377316182.1">
    <property type="nucleotide sequence ID" value="NZ_JBHUIY010000018.1"/>
</dbReference>
<dbReference type="InterPro" id="IPR029069">
    <property type="entry name" value="HotDog_dom_sf"/>
</dbReference>
<name>A0ABW5CAA8_9PROT</name>
<reference evidence="2" key="1">
    <citation type="journal article" date="2019" name="Int. J. Syst. Evol. Microbiol.">
        <title>The Global Catalogue of Microorganisms (GCM) 10K type strain sequencing project: providing services to taxonomists for standard genome sequencing and annotation.</title>
        <authorList>
            <consortium name="The Broad Institute Genomics Platform"/>
            <consortium name="The Broad Institute Genome Sequencing Center for Infectious Disease"/>
            <person name="Wu L."/>
            <person name="Ma J."/>
        </authorList>
    </citation>
    <scope>NUCLEOTIDE SEQUENCE [LARGE SCALE GENOMIC DNA]</scope>
    <source>
        <strain evidence="2">KCTC 15012</strain>
    </source>
</reference>
<dbReference type="Pfam" id="PF13279">
    <property type="entry name" value="4HBT_2"/>
    <property type="match status" value="1"/>
</dbReference>
<dbReference type="InterPro" id="IPR051490">
    <property type="entry name" value="THEM6_lcsJ_thioesterase"/>
</dbReference>
<evidence type="ECO:0000313" key="2">
    <source>
        <dbReference type="Proteomes" id="UP001597296"/>
    </source>
</evidence>
<dbReference type="PANTHER" id="PTHR12475">
    <property type="match status" value="1"/>
</dbReference>
<dbReference type="EMBL" id="JBHUIY010000018">
    <property type="protein sequence ID" value="MFD2234200.1"/>
    <property type="molecule type" value="Genomic_DNA"/>
</dbReference>
<organism evidence="1 2">
    <name type="scientific">Phaeospirillum tilakii</name>
    <dbReference type="NCBI Taxonomy" id="741673"/>
    <lineage>
        <taxon>Bacteria</taxon>
        <taxon>Pseudomonadati</taxon>
        <taxon>Pseudomonadota</taxon>
        <taxon>Alphaproteobacteria</taxon>
        <taxon>Rhodospirillales</taxon>
        <taxon>Rhodospirillaceae</taxon>
        <taxon>Phaeospirillum</taxon>
    </lineage>
</organism>